<name>A0A354G4P3_UNCKA</name>
<proteinExistence type="predicted"/>
<sequence>MSYDNALAASKQVVGLLRTEGYKIEYLKVEIVKNKNGFFIEASSEMDPLMAGRFRHLLKEYTKTYRKYISI</sequence>
<protein>
    <submittedName>
        <fullName evidence="1">Uncharacterized protein</fullName>
    </submittedName>
</protein>
<accession>A0A354G4P3</accession>
<evidence type="ECO:0000313" key="2">
    <source>
        <dbReference type="Proteomes" id="UP000261706"/>
    </source>
</evidence>
<reference evidence="1 2" key="1">
    <citation type="journal article" date="2018" name="Nat. Biotechnol.">
        <title>A standardized bacterial taxonomy based on genome phylogeny substantially revises the tree of life.</title>
        <authorList>
            <person name="Parks D.H."/>
            <person name="Chuvochina M."/>
            <person name="Waite D.W."/>
            <person name="Rinke C."/>
            <person name="Skarshewski A."/>
            <person name="Chaumeil P.A."/>
            <person name="Hugenholtz P."/>
        </authorList>
    </citation>
    <scope>NUCLEOTIDE SEQUENCE [LARGE SCALE GENOMIC DNA]</scope>
    <source>
        <strain evidence="1">UBA12146</strain>
    </source>
</reference>
<dbReference type="Proteomes" id="UP000261706">
    <property type="component" value="Unassembled WGS sequence"/>
</dbReference>
<gene>
    <name evidence="1" type="ORF">DDY47_03575</name>
</gene>
<dbReference type="EMBL" id="DNVO01000048">
    <property type="protein sequence ID" value="HBI35981.1"/>
    <property type="molecule type" value="Genomic_DNA"/>
</dbReference>
<comment type="caution">
    <text evidence="1">The sequence shown here is derived from an EMBL/GenBank/DDBJ whole genome shotgun (WGS) entry which is preliminary data.</text>
</comment>
<organism evidence="1 2">
    <name type="scientific">candidate division WWE3 bacterium</name>
    <dbReference type="NCBI Taxonomy" id="2053526"/>
    <lineage>
        <taxon>Bacteria</taxon>
        <taxon>Katanobacteria</taxon>
    </lineage>
</organism>
<evidence type="ECO:0000313" key="1">
    <source>
        <dbReference type="EMBL" id="HBI35981.1"/>
    </source>
</evidence>
<dbReference type="AlphaFoldDB" id="A0A354G4P3"/>